<dbReference type="Pfam" id="PF01656">
    <property type="entry name" value="CbiA"/>
    <property type="match status" value="1"/>
</dbReference>
<dbReference type="GO" id="GO:0005829">
    <property type="term" value="C:cytosol"/>
    <property type="evidence" value="ECO:0007669"/>
    <property type="project" value="TreeGrafter"/>
</dbReference>
<dbReference type="SUPFAM" id="SSF52540">
    <property type="entry name" value="P-loop containing nucleoside triphosphate hydrolases"/>
    <property type="match status" value="1"/>
</dbReference>
<feature type="domain" description="CobQ/CobB/MinD/ParA nucleotide binding" evidence="2">
    <location>
        <begin position="2"/>
        <end position="185"/>
    </location>
</feature>
<name>A0A0W1RF99_9EURY</name>
<dbReference type="InterPro" id="IPR050625">
    <property type="entry name" value="ParA/MinD_ATPase"/>
</dbReference>
<sequence length="209" mass="20978">MLAIAGGKGGCGKTTTTLGVARALDGHVLAVDADRDMPNLHALAGVPREPTVADVGGVADDPLSIAHESSPGLSVLPAASGGPGSDTGSQLERVKSTETTTLVDCPAGAGPDAAGPLRVADAVLLVSTLCAPALRDTAKTAAMARALGTRVVGVVLNRTRLAPAGVSELLDCPVLGTVPEHAESTRRTDGGHAAYVRVAKELSREQDIL</sequence>
<keyword evidence="4" id="KW-1185">Reference proteome</keyword>
<dbReference type="PANTHER" id="PTHR43384">
    <property type="entry name" value="SEPTUM SITE-DETERMINING PROTEIN MIND HOMOLOG, CHLOROPLASTIC-RELATED"/>
    <property type="match status" value="1"/>
</dbReference>
<dbReference type="OrthoDB" id="238619at2157"/>
<protein>
    <submittedName>
        <fullName evidence="3">CDP-4-keto-6-deoxy-D-glucose-3-dehydrase</fullName>
    </submittedName>
</protein>
<proteinExistence type="predicted"/>
<feature type="region of interest" description="Disordered" evidence="1">
    <location>
        <begin position="69"/>
        <end position="100"/>
    </location>
</feature>
<dbReference type="GO" id="GO:0009898">
    <property type="term" value="C:cytoplasmic side of plasma membrane"/>
    <property type="evidence" value="ECO:0007669"/>
    <property type="project" value="TreeGrafter"/>
</dbReference>
<evidence type="ECO:0000313" key="4">
    <source>
        <dbReference type="Proteomes" id="UP000054387"/>
    </source>
</evidence>
<dbReference type="AlphaFoldDB" id="A0A0W1RF99"/>
<evidence type="ECO:0000259" key="2">
    <source>
        <dbReference type="Pfam" id="PF01656"/>
    </source>
</evidence>
<dbReference type="InterPro" id="IPR027417">
    <property type="entry name" value="P-loop_NTPase"/>
</dbReference>
<comment type="caution">
    <text evidence="3">The sequence shown here is derived from an EMBL/GenBank/DDBJ whole genome shotgun (WGS) entry which is preliminary data.</text>
</comment>
<accession>A0A0W1RF99</accession>
<dbReference type="Proteomes" id="UP000054387">
    <property type="component" value="Unassembled WGS sequence"/>
</dbReference>
<dbReference type="GO" id="GO:0051782">
    <property type="term" value="P:negative regulation of cell division"/>
    <property type="evidence" value="ECO:0007669"/>
    <property type="project" value="TreeGrafter"/>
</dbReference>
<reference evidence="3 4" key="1">
    <citation type="submission" date="2015-12" db="EMBL/GenBank/DDBJ databases">
        <title>Haloprofundus marisrubri gen. nov., sp. nov., an extremely halophilic archaeon isolated from the Discovery deep brine-seawater interface in the Red Sea.</title>
        <authorList>
            <person name="Zhang G."/>
            <person name="Stingl U."/>
            <person name="Rashid M."/>
        </authorList>
    </citation>
    <scope>NUCLEOTIDE SEQUENCE [LARGE SCALE GENOMIC DNA]</scope>
    <source>
        <strain evidence="3 4">SB9</strain>
    </source>
</reference>
<dbReference type="GO" id="GO:0005524">
    <property type="term" value="F:ATP binding"/>
    <property type="evidence" value="ECO:0007669"/>
    <property type="project" value="TreeGrafter"/>
</dbReference>
<dbReference type="RefSeq" id="WP_058580353.1">
    <property type="nucleotide sequence ID" value="NZ_LOPU01000011.1"/>
</dbReference>
<dbReference type="EMBL" id="LOPU01000011">
    <property type="protein sequence ID" value="KTG11291.1"/>
    <property type="molecule type" value="Genomic_DNA"/>
</dbReference>
<dbReference type="GO" id="GO:0016887">
    <property type="term" value="F:ATP hydrolysis activity"/>
    <property type="evidence" value="ECO:0007669"/>
    <property type="project" value="TreeGrafter"/>
</dbReference>
<dbReference type="Gene3D" id="3.40.50.300">
    <property type="entry name" value="P-loop containing nucleotide triphosphate hydrolases"/>
    <property type="match status" value="1"/>
</dbReference>
<evidence type="ECO:0000313" key="3">
    <source>
        <dbReference type="EMBL" id="KTG11291.1"/>
    </source>
</evidence>
<organism evidence="3 4">
    <name type="scientific">Haloprofundus marisrubri</name>
    <dbReference type="NCBI Taxonomy" id="1514971"/>
    <lineage>
        <taxon>Archaea</taxon>
        <taxon>Methanobacteriati</taxon>
        <taxon>Methanobacteriota</taxon>
        <taxon>Stenosarchaea group</taxon>
        <taxon>Halobacteria</taxon>
        <taxon>Halobacteriales</taxon>
        <taxon>Haloferacaceae</taxon>
        <taxon>Haloprofundus</taxon>
    </lineage>
</organism>
<evidence type="ECO:0000256" key="1">
    <source>
        <dbReference type="SAM" id="MobiDB-lite"/>
    </source>
</evidence>
<gene>
    <name evidence="3" type="ORF">AUR64_05035</name>
</gene>
<dbReference type="STRING" id="1514971.AUR64_05035"/>
<dbReference type="PANTHER" id="PTHR43384:SF10">
    <property type="entry name" value="ATPASE INVOLVED IN CHROMOSOME PARTITIONING, PARA_MIND FAMILY"/>
    <property type="match status" value="1"/>
</dbReference>
<dbReference type="InterPro" id="IPR002586">
    <property type="entry name" value="CobQ/CobB/MinD/ParA_Nub-bd_dom"/>
</dbReference>